<proteinExistence type="predicted"/>
<evidence type="ECO:0000256" key="1">
    <source>
        <dbReference type="SAM" id="MobiDB-lite"/>
    </source>
</evidence>
<feature type="region of interest" description="Disordered" evidence="1">
    <location>
        <begin position="79"/>
        <end position="107"/>
    </location>
</feature>
<feature type="compositionally biased region" description="Basic and acidic residues" evidence="1">
    <location>
        <begin position="94"/>
        <end position="107"/>
    </location>
</feature>
<dbReference type="EMBL" id="VYDO01000235">
    <property type="protein sequence ID" value="MYG38760.1"/>
    <property type="molecule type" value="Genomic_DNA"/>
</dbReference>
<protein>
    <submittedName>
        <fullName evidence="2">Uncharacterized protein</fullName>
    </submittedName>
</protein>
<reference evidence="2" key="1">
    <citation type="submission" date="2019-09" db="EMBL/GenBank/DDBJ databases">
        <title>Characterisation of the sponge microbiome using genome-centric metagenomics.</title>
        <authorList>
            <person name="Engelberts J.P."/>
            <person name="Robbins S.J."/>
            <person name="De Goeij J.M."/>
            <person name="Aranda M."/>
            <person name="Bell S.C."/>
            <person name="Webster N.S."/>
        </authorList>
    </citation>
    <scope>NUCLEOTIDE SEQUENCE</scope>
    <source>
        <strain evidence="2">SB0676_bin_10</strain>
    </source>
</reference>
<comment type="caution">
    <text evidence="2">The sequence shown here is derived from an EMBL/GenBank/DDBJ whole genome shotgun (WGS) entry which is preliminary data.</text>
</comment>
<sequence length="107" mass="11720">MSKSIAEGAQFSHTVRLSELATENVTVKVRGRRTDGTVLTRNVVILASTRGTPPAFPYPGNNQNTTEDAFYQAATTRHADVGGAGQRLQGAQQPEREWHDEERPGTR</sequence>
<organism evidence="2">
    <name type="scientific">Synechococcus sp. SB0676_bin_10</name>
    <dbReference type="NCBI Taxonomy" id="2604869"/>
    <lineage>
        <taxon>Bacteria</taxon>
        <taxon>Bacillati</taxon>
        <taxon>Cyanobacteriota</taxon>
        <taxon>Cyanophyceae</taxon>
        <taxon>Synechococcales</taxon>
        <taxon>Synechococcaceae</taxon>
        <taxon>Synechococcus</taxon>
    </lineage>
</organism>
<gene>
    <name evidence="2" type="ORF">F4162_07315</name>
</gene>
<accession>A0A6B1F5Y4</accession>
<dbReference type="AlphaFoldDB" id="A0A6B1F5Y4"/>
<name>A0A6B1F5Y4_9SYNE</name>
<evidence type="ECO:0000313" key="2">
    <source>
        <dbReference type="EMBL" id="MYG38760.1"/>
    </source>
</evidence>